<protein>
    <submittedName>
        <fullName evidence="1">Uncharacterized protein</fullName>
    </submittedName>
</protein>
<dbReference type="EMBL" id="UOFU01000149">
    <property type="protein sequence ID" value="VAW98593.1"/>
    <property type="molecule type" value="Genomic_DNA"/>
</dbReference>
<sequence length="582" mass="66467">MPLELAALRSRSGLSRRKDKLLPPPESWRELGGHPIELLREIDRYLKRANGERLPPRGRLRWMIFCLQYACPAIRKIYSEHHKGDAVPETHDRREGLMVAIQVCSQLSMGFKHILRHDYQLSDARYSRVRSRVRECAQLVLELIRMEQRLRALRYQKLPASAWLDCNRIFFAIRQCEDVHAEHKALSCLQVPLERKDGNTELSRRLPQNISIHQLFILIQLFGLMDTNTVSSQKMHIVDAQLAKVLPKLEAVTDTGVALAMGQVIVYGNQDRPPFFERQDEKAEASLARQRLLAEEEQGATGGQQVPVAVCIDLLLLEESLRQEHEQLYRLFDSSDADDRSRMVADLQDLTRLLTVDAMCDKLHMKRRRHPRNYSLGKKILYVYTGFMSVYQLLMETEVADDERALLSDEHQLRDALAERSALIATDRDSSSAGQWFVMDVSAGGVHIKTRESQFTTALFIGQLVAFGYTRDELQSPTVAYVSRFLRNGPDIEVTLRTLSTRVEATAVQSDFLSQSEMALPAIWARLVDGREGVILHQSHRLSLATPVALERGGERVSRTIQSTGTLQREFILHVLDRDTVE</sequence>
<accession>A0A3B1AFC6</accession>
<organism evidence="1">
    <name type="scientific">hydrothermal vent metagenome</name>
    <dbReference type="NCBI Taxonomy" id="652676"/>
    <lineage>
        <taxon>unclassified sequences</taxon>
        <taxon>metagenomes</taxon>
        <taxon>ecological metagenomes</taxon>
    </lineage>
</organism>
<evidence type="ECO:0000313" key="1">
    <source>
        <dbReference type="EMBL" id="VAW98593.1"/>
    </source>
</evidence>
<reference evidence="1" key="1">
    <citation type="submission" date="2018-06" db="EMBL/GenBank/DDBJ databases">
        <authorList>
            <person name="Zhirakovskaya E."/>
        </authorList>
    </citation>
    <scope>NUCLEOTIDE SEQUENCE</scope>
</reference>
<proteinExistence type="predicted"/>
<dbReference type="AlphaFoldDB" id="A0A3B1AFC6"/>
<name>A0A3B1AFC6_9ZZZZ</name>
<gene>
    <name evidence="1" type="ORF">MNBD_GAMMA20-2128</name>
</gene>